<feature type="domain" description="GmrSD restriction endonucleases N-terminal" evidence="1">
    <location>
        <begin position="90"/>
        <end position="247"/>
    </location>
</feature>
<evidence type="ECO:0000313" key="5">
    <source>
        <dbReference type="Proteomes" id="UP000266198"/>
    </source>
</evidence>
<comment type="caution">
    <text evidence="2">The sequence shown here is derived from an EMBL/GenBank/DDBJ whole genome shotgun (WGS) entry which is preliminary data.</text>
</comment>
<dbReference type="EMBL" id="NIPK01000001">
    <property type="protein sequence ID" value="RIZ56456.1"/>
    <property type="molecule type" value="Genomic_DNA"/>
</dbReference>
<protein>
    <recommendedName>
        <fullName evidence="1">GmrSD restriction endonucleases N-terminal domain-containing protein</fullName>
    </recommendedName>
</protein>
<evidence type="ECO:0000313" key="2">
    <source>
        <dbReference type="EMBL" id="PCF52688.1"/>
    </source>
</evidence>
<dbReference type="EMBL" id="MWUR01000001">
    <property type="protein sequence ID" value="PCF52688.1"/>
    <property type="molecule type" value="Genomic_DNA"/>
</dbReference>
<reference evidence="2 4" key="1">
    <citation type="journal article" date="2017" name="PLoS ONE">
        <title>Development of a real-time PCR for detection of Staphylococcus pseudintermedius using a novel automated comparison of whole-genome sequences.</title>
        <authorList>
            <person name="Verstappen K.M."/>
            <person name="Huijbregts L."/>
            <person name="Spaninks M."/>
            <person name="Wagenaar J.A."/>
            <person name="Fluit A.C."/>
            <person name="Duim B."/>
        </authorList>
    </citation>
    <scope>NUCLEOTIDE SEQUENCE [LARGE SCALE GENOMIC DNA]</scope>
    <source>
        <strain evidence="2 4">15S02591-1</strain>
    </source>
</reference>
<dbReference type="PANTHER" id="PTHR39639:SF1">
    <property type="entry name" value="DUF262 DOMAIN-CONTAINING PROTEIN"/>
    <property type="match status" value="1"/>
</dbReference>
<reference evidence="3 5" key="2">
    <citation type="submission" date="2017-06" db="EMBL/GenBank/DDBJ databases">
        <title>Identification of a new gene, sdsY, involved in staphylococcal internalization in non-professional phagocytic cells (NPPCs).</title>
        <authorList>
            <person name="Maali Y."/>
            <person name="Martins-Simoes P."/>
            <person name="Trouillet-Assant S."/>
            <person name="Laurent F."/>
            <person name="Diot A."/>
            <person name="Verhoeven P."/>
            <person name="Bouvard D."/>
            <person name="Vandenesch F."/>
            <person name="Bes M."/>
        </authorList>
    </citation>
    <scope>NUCLEOTIDE SEQUENCE [LARGE SCALE GENOMIC DNA]</scope>
    <source>
        <strain evidence="3 5">Heidy</strain>
    </source>
</reference>
<accession>A0AAX0QWY2</accession>
<sequence>MKLFYITKDNTNSESDIVRVSDLNDEDLKYYMEIDDFSEFQKRCDELDLVIDETTENHVMELLDSKFEEINGKLEEFEIKHWVSNRSFGELIEMYEEDEITIPIMQRNFVWDSVQCSRLIESIILGLPIPPLFLIEVDSNKYEVIDGLQRITAISNFVKKRPWNYSKDRESTSKGKAKLSKLVDKSIAGKSFDQLNENFQRKIKRSTIPLIEFKQLTPDNYNSKYLIFERINTGSQKLNSMQIRKSLASGDFMIDLYKKCEENDLLNSIFTKTALKKDLHVEAYLRTYVFNKLVNDEFQTRNHGIKNILNDYCENHRKTKVESEFDDKFKKALELLFNNFDIFIDKPFRRVNKNKDNGMYEYVGNLSVTIMESLLAAIINNIENDINFDKLKYFYEQELSKYFSKKSLLGENPFSTSTGKLDSIRDRFRILNELVVKSIEY</sequence>
<name>A0AAX0QWY2_9STAP</name>
<evidence type="ECO:0000313" key="4">
    <source>
        <dbReference type="Proteomes" id="UP000217473"/>
    </source>
</evidence>
<dbReference type="Proteomes" id="UP000266198">
    <property type="component" value="Unassembled WGS sequence"/>
</dbReference>
<dbReference type="PANTHER" id="PTHR39639">
    <property type="entry name" value="CHROMOSOME 16, WHOLE GENOME SHOTGUN SEQUENCE"/>
    <property type="match status" value="1"/>
</dbReference>
<proteinExistence type="predicted"/>
<dbReference type="InterPro" id="IPR004919">
    <property type="entry name" value="GmrSD_N"/>
</dbReference>
<dbReference type="AlphaFoldDB" id="A0AAX0QWY2"/>
<dbReference type="RefSeq" id="WP_096595928.1">
    <property type="nucleotide sequence ID" value="NZ_LR134263.1"/>
</dbReference>
<dbReference type="Pfam" id="PF03235">
    <property type="entry name" value="GmrSD_N"/>
    <property type="match status" value="1"/>
</dbReference>
<keyword evidence="5" id="KW-1185">Reference proteome</keyword>
<dbReference type="Proteomes" id="UP000217473">
    <property type="component" value="Unassembled WGS sequence"/>
</dbReference>
<organism evidence="2 4">
    <name type="scientific">Staphylococcus delphini</name>
    <dbReference type="NCBI Taxonomy" id="53344"/>
    <lineage>
        <taxon>Bacteria</taxon>
        <taxon>Bacillati</taxon>
        <taxon>Bacillota</taxon>
        <taxon>Bacilli</taxon>
        <taxon>Bacillales</taxon>
        <taxon>Staphylococcaceae</taxon>
        <taxon>Staphylococcus</taxon>
        <taxon>Staphylococcus intermedius group</taxon>
    </lineage>
</organism>
<evidence type="ECO:0000313" key="3">
    <source>
        <dbReference type="EMBL" id="RIZ56456.1"/>
    </source>
</evidence>
<evidence type="ECO:0000259" key="1">
    <source>
        <dbReference type="Pfam" id="PF03235"/>
    </source>
</evidence>
<gene>
    <name evidence="2" type="ORF">B5C07_00520</name>
    <name evidence="3" type="ORF">CDL68_00485</name>
</gene>